<dbReference type="InterPro" id="IPR036412">
    <property type="entry name" value="HAD-like_sf"/>
</dbReference>
<dbReference type="RefSeq" id="WP_225417596.1">
    <property type="nucleotide sequence ID" value="NZ_BEXA01000002.1"/>
</dbReference>
<dbReference type="EMBL" id="BEXA01000002">
    <property type="protein sequence ID" value="GAY73132.1"/>
    <property type="molecule type" value="Genomic_DNA"/>
</dbReference>
<dbReference type="Gene3D" id="3.40.50.1000">
    <property type="entry name" value="HAD superfamily/HAD-like"/>
    <property type="match status" value="1"/>
</dbReference>
<dbReference type="InterPro" id="IPR051400">
    <property type="entry name" value="HAD-like_hydrolase"/>
</dbReference>
<dbReference type="PANTHER" id="PTHR46470">
    <property type="entry name" value="N-ACYLNEURAMINATE-9-PHOSPHATASE"/>
    <property type="match status" value="1"/>
</dbReference>
<keyword evidence="5" id="KW-1185">Reference proteome</keyword>
<evidence type="ECO:0000313" key="5">
    <source>
        <dbReference type="Proteomes" id="UP000286974"/>
    </source>
</evidence>
<dbReference type="GO" id="GO:0018784">
    <property type="term" value="F:(S)-2-haloacid dehalogenase activity"/>
    <property type="evidence" value="ECO:0007669"/>
    <property type="project" value="UniProtKB-EC"/>
</dbReference>
<dbReference type="InterPro" id="IPR041492">
    <property type="entry name" value="HAD_2"/>
</dbReference>
<dbReference type="EC" id="3.8.1.2" evidence="4"/>
<protein>
    <submittedName>
        <fullName evidence="4">2-haloalkanoic acid dehalogenase</fullName>
        <ecNumber evidence="4">3.8.1.2</ecNumber>
    </submittedName>
</protein>
<comment type="caution">
    <text evidence="4">The sequence shown here is derived from an EMBL/GenBank/DDBJ whole genome shotgun (WGS) entry which is preliminary data.</text>
</comment>
<keyword evidence="2 4" id="KW-0378">Hydrolase</keyword>
<name>A0A401FL75_9LACO</name>
<keyword evidence="3" id="KW-0460">Magnesium</keyword>
<dbReference type="PRINTS" id="PR00413">
    <property type="entry name" value="HADHALOGNASE"/>
</dbReference>
<accession>A0A401FL75</accession>
<dbReference type="Gene3D" id="1.20.120.710">
    <property type="entry name" value="Haloacid dehalogenase hydrolase-like domain"/>
    <property type="match status" value="1"/>
</dbReference>
<dbReference type="STRING" id="1138822.PL11_009610"/>
<proteinExistence type="predicted"/>
<reference evidence="4 5" key="1">
    <citation type="submission" date="2017-11" db="EMBL/GenBank/DDBJ databases">
        <title>Draft Genome Sequence of Lactobacillus curieae NBRC 111893 isolated from Koso, a Japanese sugar-Vegetable Fermented Beverage.</title>
        <authorList>
            <person name="Chiou T.Y."/>
            <person name="Oshima K."/>
            <person name="Suda W."/>
            <person name="Hattori M."/>
            <person name="Takahashi T."/>
        </authorList>
    </citation>
    <scope>NUCLEOTIDE SEQUENCE [LARGE SCALE GENOMIC DNA]</scope>
    <source>
        <strain evidence="4 5">NBRC111893</strain>
    </source>
</reference>
<sequence length="170" mass="19355">MHHTFKKFELNGLTKETADKFEEEFLNNRNNIQLADGLSTIFNQLSAKYKLGIITNGSNKDQLAKIMKLKLQHWIDRDQIITSEDAKVAKPDPVIFTMMNRKFDLRGSEMLYVGSSFDEDIVPAKKAGWQTVWYNPFNGTISDPTAIPDQTVSNIDELKELLTELAAEQS</sequence>
<evidence type="ECO:0000256" key="3">
    <source>
        <dbReference type="ARBA" id="ARBA00022842"/>
    </source>
</evidence>
<dbReference type="GO" id="GO:0044281">
    <property type="term" value="P:small molecule metabolic process"/>
    <property type="evidence" value="ECO:0007669"/>
    <property type="project" value="UniProtKB-ARBA"/>
</dbReference>
<dbReference type="AlphaFoldDB" id="A0A401FL75"/>
<evidence type="ECO:0000256" key="2">
    <source>
        <dbReference type="ARBA" id="ARBA00022801"/>
    </source>
</evidence>
<dbReference type="Proteomes" id="UP000286974">
    <property type="component" value="Unassembled WGS sequence"/>
</dbReference>
<comment type="cofactor">
    <cofactor evidence="1">
        <name>Mg(2+)</name>
        <dbReference type="ChEBI" id="CHEBI:18420"/>
    </cofactor>
</comment>
<dbReference type="SUPFAM" id="SSF56784">
    <property type="entry name" value="HAD-like"/>
    <property type="match status" value="1"/>
</dbReference>
<dbReference type="InterPro" id="IPR006439">
    <property type="entry name" value="HAD-SF_hydro_IA"/>
</dbReference>
<organism evidence="4 5">
    <name type="scientific">Lentilactobacillus kosonis</name>
    <dbReference type="NCBI Taxonomy" id="2810561"/>
    <lineage>
        <taxon>Bacteria</taxon>
        <taxon>Bacillati</taxon>
        <taxon>Bacillota</taxon>
        <taxon>Bacilli</taxon>
        <taxon>Lactobacillales</taxon>
        <taxon>Lactobacillaceae</taxon>
        <taxon>Lentilactobacillus</taxon>
    </lineage>
</organism>
<dbReference type="NCBIfam" id="TIGR01549">
    <property type="entry name" value="HAD-SF-IA-v1"/>
    <property type="match status" value="1"/>
</dbReference>
<dbReference type="InterPro" id="IPR023214">
    <property type="entry name" value="HAD_sf"/>
</dbReference>
<evidence type="ECO:0000256" key="1">
    <source>
        <dbReference type="ARBA" id="ARBA00001946"/>
    </source>
</evidence>
<dbReference type="Pfam" id="PF13419">
    <property type="entry name" value="HAD_2"/>
    <property type="match status" value="1"/>
</dbReference>
<evidence type="ECO:0000313" key="4">
    <source>
        <dbReference type="EMBL" id="GAY73132.1"/>
    </source>
</evidence>
<gene>
    <name evidence="4" type="ORF">NBRC111893_1278</name>
</gene>